<organism evidence="1 2">
    <name type="scientific">Spirosoma telluris</name>
    <dbReference type="NCBI Taxonomy" id="2183553"/>
    <lineage>
        <taxon>Bacteria</taxon>
        <taxon>Pseudomonadati</taxon>
        <taxon>Bacteroidota</taxon>
        <taxon>Cytophagia</taxon>
        <taxon>Cytophagales</taxon>
        <taxon>Cytophagaceae</taxon>
        <taxon>Spirosoma</taxon>
    </lineage>
</organism>
<dbReference type="Proteomes" id="UP000249016">
    <property type="component" value="Unassembled WGS sequence"/>
</dbReference>
<dbReference type="RefSeq" id="WP_111343799.1">
    <property type="nucleotide sequence ID" value="NZ_QLII01000001.1"/>
</dbReference>
<comment type="caution">
    <text evidence="1">The sequence shown here is derived from an EMBL/GenBank/DDBJ whole genome shotgun (WGS) entry which is preliminary data.</text>
</comment>
<dbReference type="AlphaFoldDB" id="A0A327NJ82"/>
<sequence length="115" mass="12493">MGSNNLEEQALTNTLSTFRHNGHIVAISPEQGIKLLDSWLRALQGDPNIDQIKGQLSELRTALQATTPDDQYIRDLLLSLADKTQAVAEDANSEGTWTGGLESLSKILRGFGSKS</sequence>
<gene>
    <name evidence="1" type="ORF">HMF3257_16760</name>
</gene>
<evidence type="ECO:0000313" key="2">
    <source>
        <dbReference type="Proteomes" id="UP000249016"/>
    </source>
</evidence>
<name>A0A327NJ82_9BACT</name>
<keyword evidence="2" id="KW-1185">Reference proteome</keyword>
<accession>A0A327NJ82</accession>
<reference evidence="1 2" key="1">
    <citation type="submission" date="2018-06" db="EMBL/GenBank/DDBJ databases">
        <title>Spirosoma sp. HMF3257 Genome sequencing and assembly.</title>
        <authorList>
            <person name="Kang H."/>
            <person name="Cha I."/>
            <person name="Kim H."/>
            <person name="Kang J."/>
            <person name="Joh K."/>
        </authorList>
    </citation>
    <scope>NUCLEOTIDE SEQUENCE [LARGE SCALE GENOMIC DNA]</scope>
    <source>
        <strain evidence="1 2">HMF3257</strain>
    </source>
</reference>
<dbReference type="OrthoDB" id="960546at2"/>
<evidence type="ECO:0000313" key="1">
    <source>
        <dbReference type="EMBL" id="RAI75410.1"/>
    </source>
</evidence>
<proteinExistence type="predicted"/>
<dbReference type="EMBL" id="QLII01000001">
    <property type="protein sequence ID" value="RAI75410.1"/>
    <property type="molecule type" value="Genomic_DNA"/>
</dbReference>
<protein>
    <submittedName>
        <fullName evidence="1">Uncharacterized protein</fullName>
    </submittedName>
</protein>